<evidence type="ECO:0000256" key="2">
    <source>
        <dbReference type="ARBA" id="ARBA00012438"/>
    </source>
</evidence>
<evidence type="ECO:0000313" key="11">
    <source>
        <dbReference type="Proteomes" id="UP000217895"/>
    </source>
</evidence>
<name>A0A1Z4JMC9_LEPBY</name>
<organism evidence="10 11">
    <name type="scientific">Leptolyngbya boryana NIES-2135</name>
    <dbReference type="NCBI Taxonomy" id="1973484"/>
    <lineage>
        <taxon>Bacteria</taxon>
        <taxon>Bacillati</taxon>
        <taxon>Cyanobacteriota</taxon>
        <taxon>Cyanophyceae</taxon>
        <taxon>Leptolyngbyales</taxon>
        <taxon>Leptolyngbyaceae</taxon>
        <taxon>Leptolyngbya group</taxon>
        <taxon>Leptolyngbya</taxon>
    </lineage>
</organism>
<evidence type="ECO:0000256" key="1">
    <source>
        <dbReference type="ARBA" id="ARBA00000085"/>
    </source>
</evidence>
<dbReference type="Pfam" id="PF02518">
    <property type="entry name" value="HATPase_c"/>
    <property type="match status" value="1"/>
</dbReference>
<keyword evidence="5" id="KW-0902">Two-component regulatory system</keyword>
<evidence type="ECO:0000259" key="9">
    <source>
        <dbReference type="PROSITE" id="PS50110"/>
    </source>
</evidence>
<dbReference type="EC" id="2.7.13.3" evidence="2"/>
<keyword evidence="4 10" id="KW-0418">Kinase</keyword>
<dbReference type="AlphaFoldDB" id="A0A1Z4JMC9"/>
<comment type="catalytic activity">
    <reaction evidence="1">
        <text>ATP + protein L-histidine = ADP + protein N-phospho-L-histidine.</text>
        <dbReference type="EC" id="2.7.13.3"/>
    </reaction>
</comment>
<accession>A0A1Z4JMC9</accession>
<dbReference type="PANTHER" id="PTHR43547">
    <property type="entry name" value="TWO-COMPONENT HISTIDINE KINASE"/>
    <property type="match status" value="1"/>
</dbReference>
<keyword evidence="7" id="KW-0175">Coiled coil</keyword>
<evidence type="ECO:0000256" key="5">
    <source>
        <dbReference type="ARBA" id="ARBA00023012"/>
    </source>
</evidence>
<feature type="coiled-coil region" evidence="7">
    <location>
        <begin position="121"/>
        <end position="169"/>
    </location>
</feature>
<evidence type="ECO:0000313" key="10">
    <source>
        <dbReference type="EMBL" id="BAY57808.1"/>
    </source>
</evidence>
<dbReference type="PRINTS" id="PR00344">
    <property type="entry name" value="BCTRLSENSOR"/>
</dbReference>
<evidence type="ECO:0000256" key="7">
    <source>
        <dbReference type="SAM" id="Coils"/>
    </source>
</evidence>
<dbReference type="SUPFAM" id="SSF55874">
    <property type="entry name" value="ATPase domain of HSP90 chaperone/DNA topoisomerase II/histidine kinase"/>
    <property type="match status" value="1"/>
</dbReference>
<proteinExistence type="predicted"/>
<dbReference type="InterPro" id="IPR011006">
    <property type="entry name" value="CheY-like_superfamily"/>
</dbReference>
<dbReference type="PANTHER" id="PTHR43547:SF2">
    <property type="entry name" value="HYBRID SIGNAL TRANSDUCTION HISTIDINE KINASE C"/>
    <property type="match status" value="1"/>
</dbReference>
<dbReference type="SMART" id="SM00388">
    <property type="entry name" value="HisKA"/>
    <property type="match status" value="1"/>
</dbReference>
<dbReference type="InterPro" id="IPR003661">
    <property type="entry name" value="HisK_dim/P_dom"/>
</dbReference>
<keyword evidence="3 6" id="KW-0597">Phosphoprotein</keyword>
<evidence type="ECO:0000256" key="3">
    <source>
        <dbReference type="ARBA" id="ARBA00022553"/>
    </source>
</evidence>
<dbReference type="Proteomes" id="UP000217895">
    <property type="component" value="Chromosome"/>
</dbReference>
<evidence type="ECO:0000256" key="6">
    <source>
        <dbReference type="PROSITE-ProRule" id="PRU00169"/>
    </source>
</evidence>
<dbReference type="CDD" id="cd00082">
    <property type="entry name" value="HisKA"/>
    <property type="match status" value="1"/>
</dbReference>
<feature type="modified residue" description="4-aspartylphosphate" evidence="6">
    <location>
        <position position="55"/>
    </location>
</feature>
<gene>
    <name evidence="10" type="ORF">NIES2135_46790</name>
</gene>
<keyword evidence="4 10" id="KW-0808">Transferase</keyword>
<dbReference type="InterPro" id="IPR001789">
    <property type="entry name" value="Sig_transdc_resp-reg_receiver"/>
</dbReference>
<dbReference type="InterPro" id="IPR004358">
    <property type="entry name" value="Sig_transdc_His_kin-like_C"/>
</dbReference>
<dbReference type="EMBL" id="AP018203">
    <property type="protein sequence ID" value="BAY57808.1"/>
    <property type="molecule type" value="Genomic_DNA"/>
</dbReference>
<sequence length="436" mass="48666">MSDQNLVLIVDDSTTNVRILADVLETAGFSVLSAKSGEDALQQLETILPDLIVLDVLLPGIDGFATCDRIKSNPLTQEIPIIFMTALANAEDKVKGLHLGAIDYITKPFQQVEVLARVKTHIKLRRQTQQLKDLNEQLEQRVAERTHQLSRSLNDLQQAQLQLVQQEKMSMLGQLVSGIGHEINNPLNSMTGNLRHAERYLRRLIYHLHLYEQHYPNPAEAIVHNAEEIDLPFLMQDLPRLLSTLGVATERMNHISRALRTFSRSDNDNTIELNLQDGLDSTLLLLQHRLNPTPERPAIQITRDYADLPPVLCYPGQLNQVFMNLLANAIDAIEEANQGRSYKEIAANPNQIHVITELQDSTAIVRIRDNGIGMSEATQQDIFKPSFTTKPVGKGTGLGLAIAHQIIVEKHQGKLICESTPAVGTEFTIKLPVLAE</sequence>
<dbReference type="PROSITE" id="PS50110">
    <property type="entry name" value="RESPONSE_REGULATORY"/>
    <property type="match status" value="1"/>
</dbReference>
<dbReference type="Gene3D" id="1.10.287.130">
    <property type="match status" value="1"/>
</dbReference>
<dbReference type="SMART" id="SM00448">
    <property type="entry name" value="REC"/>
    <property type="match status" value="1"/>
</dbReference>
<evidence type="ECO:0000256" key="4">
    <source>
        <dbReference type="ARBA" id="ARBA00022777"/>
    </source>
</evidence>
<dbReference type="InterPro" id="IPR036097">
    <property type="entry name" value="HisK_dim/P_sf"/>
</dbReference>
<dbReference type="InterPro" id="IPR036890">
    <property type="entry name" value="HATPase_C_sf"/>
</dbReference>
<dbReference type="Pfam" id="PF00072">
    <property type="entry name" value="Response_reg"/>
    <property type="match status" value="1"/>
</dbReference>
<reference evidence="10 11" key="1">
    <citation type="submission" date="2017-06" db="EMBL/GenBank/DDBJ databases">
        <title>Genome sequencing of cyanobaciteial culture collection at National Institute for Environmental Studies (NIES).</title>
        <authorList>
            <person name="Hirose Y."/>
            <person name="Shimura Y."/>
            <person name="Fujisawa T."/>
            <person name="Nakamura Y."/>
            <person name="Kawachi M."/>
        </authorList>
    </citation>
    <scope>NUCLEOTIDE SEQUENCE [LARGE SCALE GENOMIC DNA]</scope>
    <source>
        <strain evidence="10 11">NIES-2135</strain>
    </source>
</reference>
<dbReference type="SUPFAM" id="SSF47384">
    <property type="entry name" value="Homodimeric domain of signal transducing histidine kinase"/>
    <property type="match status" value="1"/>
</dbReference>
<dbReference type="GO" id="GO:0000155">
    <property type="term" value="F:phosphorelay sensor kinase activity"/>
    <property type="evidence" value="ECO:0007669"/>
    <property type="project" value="InterPro"/>
</dbReference>
<dbReference type="SMART" id="SM00387">
    <property type="entry name" value="HATPase_c"/>
    <property type="match status" value="1"/>
</dbReference>
<keyword evidence="11" id="KW-1185">Reference proteome</keyword>
<dbReference type="PROSITE" id="PS50109">
    <property type="entry name" value="HIS_KIN"/>
    <property type="match status" value="1"/>
</dbReference>
<feature type="domain" description="Histidine kinase" evidence="8">
    <location>
        <begin position="178"/>
        <end position="435"/>
    </location>
</feature>
<dbReference type="Gene3D" id="3.40.50.2300">
    <property type="match status" value="1"/>
</dbReference>
<feature type="domain" description="Response regulatory" evidence="9">
    <location>
        <begin position="6"/>
        <end position="122"/>
    </location>
</feature>
<dbReference type="CDD" id="cd19920">
    <property type="entry name" value="REC_PA4781-like"/>
    <property type="match status" value="1"/>
</dbReference>
<evidence type="ECO:0000259" key="8">
    <source>
        <dbReference type="PROSITE" id="PS50109"/>
    </source>
</evidence>
<dbReference type="SUPFAM" id="SSF52172">
    <property type="entry name" value="CheY-like"/>
    <property type="match status" value="1"/>
</dbReference>
<dbReference type="Gene3D" id="3.30.565.10">
    <property type="entry name" value="Histidine kinase-like ATPase, C-terminal domain"/>
    <property type="match status" value="1"/>
</dbReference>
<dbReference type="InterPro" id="IPR003594">
    <property type="entry name" value="HATPase_dom"/>
</dbReference>
<protein>
    <recommendedName>
        <fullName evidence="2">histidine kinase</fullName>
        <ecNumber evidence="2">2.7.13.3</ecNumber>
    </recommendedName>
</protein>
<dbReference type="InterPro" id="IPR005467">
    <property type="entry name" value="His_kinase_dom"/>
</dbReference>